<accession>A0A2Z3YS08</accession>
<evidence type="ECO:0000313" key="1">
    <source>
        <dbReference type="EMBL" id="AWT27099.1"/>
    </source>
</evidence>
<dbReference type="GO" id="GO:0005975">
    <property type="term" value="P:carbohydrate metabolic process"/>
    <property type="evidence" value="ECO:0007669"/>
    <property type="project" value="InterPro"/>
</dbReference>
<keyword evidence="2" id="KW-1185">Reference proteome</keyword>
<protein>
    <recommendedName>
        <fullName evidence="3">Glycosyl hydrolase family 76</fullName>
    </recommendedName>
</protein>
<dbReference type="InterPro" id="IPR014512">
    <property type="entry name" value="O_gly_hydro"/>
</dbReference>
<dbReference type="InterPro" id="IPR008928">
    <property type="entry name" value="6-hairpin_glycosidase_sf"/>
</dbReference>
<dbReference type="KEGG" id="cpre:Csp1_23490"/>
<name>A0A2Z3YS08_9CORY</name>
<evidence type="ECO:0008006" key="3">
    <source>
        <dbReference type="Google" id="ProtNLM"/>
    </source>
</evidence>
<dbReference type="AlphaFoldDB" id="A0A2Z3YS08"/>
<proteinExistence type="predicted"/>
<dbReference type="Gene3D" id="1.50.10.20">
    <property type="match status" value="1"/>
</dbReference>
<dbReference type="InterPro" id="IPR005198">
    <property type="entry name" value="Glyco_hydro_76"/>
</dbReference>
<dbReference type="SUPFAM" id="SSF48208">
    <property type="entry name" value="Six-hairpin glycosidases"/>
    <property type="match status" value="1"/>
</dbReference>
<dbReference type="PANTHER" id="PTHR47791:SF3">
    <property type="entry name" value="MEIOTICALLY UP-REGULATED GENE 191 PROTEIN"/>
    <property type="match status" value="1"/>
</dbReference>
<dbReference type="PIRSF" id="PIRSF021505">
    <property type="entry name" value="O_gly_hdrol"/>
    <property type="match status" value="1"/>
</dbReference>
<dbReference type="Proteomes" id="UP000247696">
    <property type="component" value="Chromosome"/>
</dbReference>
<reference evidence="2" key="1">
    <citation type="submission" date="2017-11" db="EMBL/GenBank/DDBJ databases">
        <title>Otitis media/interna in a cat caused by the recently described species Corynebacterium provencense.</title>
        <authorList>
            <person name="Kittl S."/>
            <person name="Brodard I."/>
            <person name="Rychener L."/>
            <person name="Jores J."/>
            <person name="Roosje P."/>
            <person name="Gobeli Brawand S."/>
        </authorList>
    </citation>
    <scope>NUCLEOTIDE SEQUENCE [LARGE SCALE GENOMIC DNA]</scope>
    <source>
        <strain evidence="2">17KM38</strain>
    </source>
</reference>
<dbReference type="Pfam" id="PF03663">
    <property type="entry name" value="Glyco_hydro_76"/>
    <property type="match status" value="1"/>
</dbReference>
<gene>
    <name evidence="1" type="ORF">Csp1_23490</name>
</gene>
<dbReference type="PANTHER" id="PTHR47791">
    <property type="entry name" value="MEIOTICALLY UP-REGULATED GENE 191 PROTEIN"/>
    <property type="match status" value="1"/>
</dbReference>
<evidence type="ECO:0000313" key="2">
    <source>
        <dbReference type="Proteomes" id="UP000247696"/>
    </source>
</evidence>
<sequence length="404" mass="44507">MEEIWDHRADLAEQAVLERHVTRLWGIPKTSLAVIAWPPTTRDKFFYHWHCWWQAQFIDCQVDAATRRATGRRLRRIRRTVRAVRIRNRRALPHNEFYDDRAWLALAMHRAGELPKYGSVRYLPGLCSSLLDGIDPLTGVLPWRDGQDFFNVTTNGPAAILAARTGRRDLTGQFVEWVYPRLINADGLVTDGVRLRLHGEEQVPRVHTVNQGLVLGALVELARSLRKDAGVPMGAVSEVGTRCLTRVHQLVQAVATHMATTDGIIDTGDTGDPGLTGWQGNGGGDGGLFKGVLARYLALVATGLPSDDRLSRATRQLARRLVLQSAESVWHHRLEVDGLPLFGASWVRDAALPRTGGRIGTALASGPGADLGVPERDLSVQLSGWMLMEAAVRVTGGVVRDSTD</sequence>
<dbReference type="OrthoDB" id="2505409at2"/>
<organism evidence="1 2">
    <name type="scientific">Corynebacterium provencense</name>
    <dbReference type="NCBI Taxonomy" id="1737425"/>
    <lineage>
        <taxon>Bacteria</taxon>
        <taxon>Bacillati</taxon>
        <taxon>Actinomycetota</taxon>
        <taxon>Actinomycetes</taxon>
        <taxon>Mycobacteriales</taxon>
        <taxon>Corynebacteriaceae</taxon>
        <taxon>Corynebacterium</taxon>
    </lineage>
</organism>
<dbReference type="EMBL" id="CP024988">
    <property type="protein sequence ID" value="AWT27099.1"/>
    <property type="molecule type" value="Genomic_DNA"/>
</dbReference>
<dbReference type="RefSeq" id="WP_066586671.1">
    <property type="nucleotide sequence ID" value="NZ_CABKVS010000002.1"/>
</dbReference>
<dbReference type="STRING" id="1737425.GCA_900049755_01522"/>
<dbReference type="InterPro" id="IPR053169">
    <property type="entry name" value="MUG_Protein"/>
</dbReference>